<keyword evidence="4 9" id="KW-0808">Transferase</keyword>
<dbReference type="EC" id="2.4.99.12" evidence="2 9"/>
<sequence>MKSVSPASYTPTLSQSVARHAYSLLLVLLVWPVMLIRLLVSRFRSQAAYARLRQRLGMTSADVPQEGGYLFHCVSVGEVVAASVVIKALQARPNAPPITISTTTATGAERVRAIFGDSVSHCYLPYDFPLLIGSWLKRQSPKAVVITEVELWPNLIHACWAQSRPVVVINARMTDKSARSYRKIPALFTPMLHKLTHVCAQGERDHRNYLSLGLPAHNLTLTNNIKFDQVAALTNDNHAGFLNLARGDRPVIIGGSTHEPEEDALLDMLEALLPDHPNLLLVLVPRHPERFAVVQRLIEQRSLPFISTSANSHIDASCNLVLVDEMGRLNQAYQVATIAFVGGSLADRGGHNALEPAAVSVPVIMGPNTYNNPVICEYLAQQGALYLAEDAKQVTAQCGDWLRNPDAARLAGEAGRAVLEANRGALSKTLDVLSMVRAQSQ</sequence>
<feature type="active site" description="Proton acceptor" evidence="7">
    <location>
        <position position="78"/>
    </location>
</feature>
<evidence type="ECO:0000256" key="7">
    <source>
        <dbReference type="PIRSR" id="PIRSR639901-1"/>
    </source>
</evidence>
<dbReference type="AlphaFoldDB" id="A0A918MX95"/>
<keyword evidence="9" id="KW-1133">Transmembrane helix</keyword>
<comment type="pathway">
    <text evidence="1 9">Bacterial outer membrane biogenesis; LPS core biosynthesis.</text>
</comment>
<feature type="domain" description="3-deoxy-D-manno-octulosonic-acid transferase N-terminal" evidence="10">
    <location>
        <begin position="51"/>
        <end position="229"/>
    </location>
</feature>
<comment type="catalytic activity">
    <reaction evidence="6 9">
        <text>lipid IVA (E. coli) + CMP-3-deoxy-beta-D-manno-octulosonate = alpha-Kdo-(2-&gt;6)-lipid IVA (E. coli) + CMP + H(+)</text>
        <dbReference type="Rhea" id="RHEA:28066"/>
        <dbReference type="ChEBI" id="CHEBI:15378"/>
        <dbReference type="ChEBI" id="CHEBI:58603"/>
        <dbReference type="ChEBI" id="CHEBI:60364"/>
        <dbReference type="ChEBI" id="CHEBI:60377"/>
        <dbReference type="ChEBI" id="CHEBI:85987"/>
        <dbReference type="EC" id="2.4.99.12"/>
    </reaction>
</comment>
<dbReference type="GO" id="GO:0009244">
    <property type="term" value="P:lipopolysaccharide core region biosynthetic process"/>
    <property type="evidence" value="ECO:0007669"/>
    <property type="project" value="UniProtKB-UniRule"/>
</dbReference>
<comment type="caution">
    <text evidence="11">The sequence shown here is derived from an EMBL/GenBank/DDBJ whole genome shotgun (WGS) entry which is preliminary data.</text>
</comment>
<evidence type="ECO:0000256" key="4">
    <source>
        <dbReference type="ARBA" id="ARBA00022679"/>
    </source>
</evidence>
<dbReference type="EMBL" id="BMXP01000002">
    <property type="protein sequence ID" value="GGW78446.1"/>
    <property type="molecule type" value="Genomic_DNA"/>
</dbReference>
<proteinExistence type="inferred from homology"/>
<protein>
    <recommendedName>
        <fullName evidence="3 9">3-deoxy-D-manno-octulosonic acid transferase</fullName>
        <shortName evidence="9">Kdo transferase</shortName>
        <ecNumber evidence="2 9">2.4.99.12</ecNumber>
    </recommendedName>
    <alternativeName>
        <fullName evidence="5 9">Lipid IV(A) 3-deoxy-D-manno-octulosonic acid transferase</fullName>
    </alternativeName>
</protein>
<feature type="transmembrane region" description="Helical" evidence="9">
    <location>
        <begin position="20"/>
        <end position="40"/>
    </location>
</feature>
<feature type="site" description="Transition state stabilizer" evidence="8">
    <location>
        <position position="148"/>
    </location>
</feature>
<comment type="function">
    <text evidence="9">Involved in lipopolysaccharide (LPS) biosynthesis. Catalyzes the transfer of 3-deoxy-D-manno-octulosonate (Kdo) residue(s) from CMP-Kdo to lipid IV(A), the tetraacyldisaccharide-1,4'-bisphosphate precursor of lipid A.</text>
</comment>
<accession>A0A918MX95</accession>
<dbReference type="InterPro" id="IPR039901">
    <property type="entry name" value="Kdotransferase"/>
</dbReference>
<reference evidence="11" key="2">
    <citation type="submission" date="2020-09" db="EMBL/GenBank/DDBJ databases">
        <authorList>
            <person name="Sun Q."/>
            <person name="Kim S."/>
        </authorList>
    </citation>
    <scope>NUCLEOTIDE SEQUENCE</scope>
    <source>
        <strain evidence="11">KCTC 22164</strain>
    </source>
</reference>
<evidence type="ECO:0000256" key="3">
    <source>
        <dbReference type="ARBA" id="ARBA00019077"/>
    </source>
</evidence>
<keyword evidence="9" id="KW-0448">Lipopolysaccharide biosynthesis</keyword>
<dbReference type="Gene3D" id="3.40.50.2000">
    <property type="entry name" value="Glycogen Phosphorylase B"/>
    <property type="match status" value="1"/>
</dbReference>
<keyword evidence="9" id="KW-1003">Cell membrane</keyword>
<evidence type="ECO:0000259" key="10">
    <source>
        <dbReference type="Pfam" id="PF04413"/>
    </source>
</evidence>
<dbReference type="SUPFAM" id="SSF53756">
    <property type="entry name" value="UDP-Glycosyltransferase/glycogen phosphorylase"/>
    <property type="match status" value="1"/>
</dbReference>
<keyword evidence="12" id="KW-1185">Reference proteome</keyword>
<organism evidence="11 12">
    <name type="scientific">Alteromonas halophila</name>
    <dbReference type="NCBI Taxonomy" id="516698"/>
    <lineage>
        <taxon>Bacteria</taxon>
        <taxon>Pseudomonadati</taxon>
        <taxon>Pseudomonadota</taxon>
        <taxon>Gammaproteobacteria</taxon>
        <taxon>Alteromonadales</taxon>
        <taxon>Alteromonadaceae</taxon>
        <taxon>Alteromonas/Salinimonas group</taxon>
        <taxon>Alteromonas</taxon>
    </lineage>
</organism>
<dbReference type="Proteomes" id="UP000631300">
    <property type="component" value="Unassembled WGS sequence"/>
</dbReference>
<comment type="subcellular location">
    <subcellularLocation>
        <location evidence="9">Cell membrane</location>
    </subcellularLocation>
</comment>
<evidence type="ECO:0000313" key="11">
    <source>
        <dbReference type="EMBL" id="GGW78446.1"/>
    </source>
</evidence>
<comment type="similarity">
    <text evidence="9">Belongs to the glycosyltransferase group 1 family.</text>
</comment>
<feature type="site" description="Transition state stabilizer" evidence="8">
    <location>
        <position position="226"/>
    </location>
</feature>
<evidence type="ECO:0000256" key="1">
    <source>
        <dbReference type="ARBA" id="ARBA00004713"/>
    </source>
</evidence>
<dbReference type="GO" id="GO:0043842">
    <property type="term" value="F:Kdo transferase activity"/>
    <property type="evidence" value="ECO:0007669"/>
    <property type="project" value="UniProtKB-EC"/>
</dbReference>
<dbReference type="Gene3D" id="3.40.50.11720">
    <property type="entry name" value="3-Deoxy-D-manno-octulosonic-acid transferase, N-terminal domain"/>
    <property type="match status" value="1"/>
</dbReference>
<dbReference type="InterPro" id="IPR038107">
    <property type="entry name" value="Glycos_transf_N_sf"/>
</dbReference>
<evidence type="ECO:0000313" key="12">
    <source>
        <dbReference type="Proteomes" id="UP000631300"/>
    </source>
</evidence>
<keyword evidence="9" id="KW-0472">Membrane</keyword>
<dbReference type="RefSeq" id="WP_189403890.1">
    <property type="nucleotide sequence ID" value="NZ_BMXP01000002.1"/>
</dbReference>
<dbReference type="GO" id="GO:0005886">
    <property type="term" value="C:plasma membrane"/>
    <property type="evidence" value="ECO:0007669"/>
    <property type="project" value="UniProtKB-SubCell"/>
</dbReference>
<name>A0A918MX95_9ALTE</name>
<evidence type="ECO:0000256" key="5">
    <source>
        <dbReference type="ARBA" id="ARBA00031445"/>
    </source>
</evidence>
<evidence type="ECO:0000256" key="8">
    <source>
        <dbReference type="PIRSR" id="PIRSR639901-2"/>
    </source>
</evidence>
<dbReference type="PANTHER" id="PTHR42755:SF1">
    <property type="entry name" value="3-DEOXY-D-MANNO-OCTULOSONIC ACID TRANSFERASE, MITOCHONDRIAL-RELATED"/>
    <property type="match status" value="1"/>
</dbReference>
<evidence type="ECO:0000256" key="6">
    <source>
        <dbReference type="ARBA" id="ARBA00049183"/>
    </source>
</evidence>
<dbReference type="GO" id="GO:0009245">
    <property type="term" value="P:lipid A biosynthetic process"/>
    <property type="evidence" value="ECO:0007669"/>
    <property type="project" value="TreeGrafter"/>
</dbReference>
<dbReference type="PANTHER" id="PTHR42755">
    <property type="entry name" value="3-DEOXY-MANNO-OCTULOSONATE CYTIDYLYLTRANSFERASE"/>
    <property type="match status" value="1"/>
</dbReference>
<gene>
    <name evidence="11" type="ORF">GCM10007391_08800</name>
</gene>
<keyword evidence="9" id="KW-0812">Transmembrane</keyword>
<evidence type="ECO:0000256" key="9">
    <source>
        <dbReference type="RuleBase" id="RU365103"/>
    </source>
</evidence>
<dbReference type="InterPro" id="IPR007507">
    <property type="entry name" value="Glycos_transf_N"/>
</dbReference>
<reference evidence="11" key="1">
    <citation type="journal article" date="2014" name="Int. J. Syst. Evol. Microbiol.">
        <title>Complete genome sequence of Corynebacterium casei LMG S-19264T (=DSM 44701T), isolated from a smear-ripened cheese.</title>
        <authorList>
            <consortium name="US DOE Joint Genome Institute (JGI-PGF)"/>
            <person name="Walter F."/>
            <person name="Albersmeier A."/>
            <person name="Kalinowski J."/>
            <person name="Ruckert C."/>
        </authorList>
    </citation>
    <scope>NUCLEOTIDE SEQUENCE</scope>
    <source>
        <strain evidence="11">KCTC 22164</strain>
    </source>
</reference>
<dbReference type="Pfam" id="PF04413">
    <property type="entry name" value="Glycos_transf_N"/>
    <property type="match status" value="1"/>
</dbReference>
<evidence type="ECO:0000256" key="2">
    <source>
        <dbReference type="ARBA" id="ARBA00012621"/>
    </source>
</evidence>